<comment type="caution">
    <text evidence="2">The sequence shown here is derived from an EMBL/GenBank/DDBJ whole genome shotgun (WGS) entry which is preliminary data.</text>
</comment>
<feature type="non-terminal residue" evidence="2">
    <location>
        <position position="1"/>
    </location>
</feature>
<feature type="non-terminal residue" evidence="2">
    <location>
        <position position="251"/>
    </location>
</feature>
<evidence type="ECO:0000313" key="2">
    <source>
        <dbReference type="EMBL" id="GAG32588.1"/>
    </source>
</evidence>
<dbReference type="GO" id="GO:0008410">
    <property type="term" value="F:CoA-transferase activity"/>
    <property type="evidence" value="ECO:0007669"/>
    <property type="project" value="TreeGrafter"/>
</dbReference>
<evidence type="ECO:0008006" key="3">
    <source>
        <dbReference type="Google" id="ProtNLM"/>
    </source>
</evidence>
<dbReference type="PANTHER" id="PTHR48207">
    <property type="entry name" value="SUCCINATE--HYDROXYMETHYLGLUTARATE COA-TRANSFERASE"/>
    <property type="match status" value="1"/>
</dbReference>
<dbReference type="InterPro" id="IPR050483">
    <property type="entry name" value="CoA-transferase_III_domain"/>
</dbReference>
<dbReference type="Gene3D" id="3.30.1540.10">
    <property type="entry name" value="formyl-coa transferase, domain 3"/>
    <property type="match status" value="1"/>
</dbReference>
<proteinExistence type="predicted"/>
<evidence type="ECO:0000256" key="1">
    <source>
        <dbReference type="ARBA" id="ARBA00022679"/>
    </source>
</evidence>
<dbReference type="EMBL" id="BARS01042788">
    <property type="protein sequence ID" value="GAG32588.1"/>
    <property type="molecule type" value="Genomic_DNA"/>
</dbReference>
<protein>
    <recommendedName>
        <fullName evidence="3">CoA transferase</fullName>
    </recommendedName>
</protein>
<sequence>FHSANAGKRSLTLDLTQAEGVELLLKLVALSDVVIENFSPRVMDNFGLDAERIAKANPRVIFVRMPAFGLDGPWRERVGFAQTMEQLSGLAWMTSYGPSAGDQAGPLTPRACADPLAGLHAAFATLVALENRDRTGEGCAIESVMVETVLGVTAEGVIEFDATGRLMQGDGNRSPHFAPQNLYDCAGVDSIGDPNRIAISIETEAQWEALASVIGHPEWAGETRFAAAAGRRAEQDEIDSAILAWSRDRSA</sequence>
<dbReference type="InterPro" id="IPR044855">
    <property type="entry name" value="CoA-Trfase_III_dom3_sf"/>
</dbReference>
<accession>X0X7H0</accession>
<dbReference type="Gene3D" id="3.40.50.10540">
    <property type="entry name" value="Crotonobetainyl-coa:carnitine coa-transferase, domain 1"/>
    <property type="match status" value="1"/>
</dbReference>
<organism evidence="2">
    <name type="scientific">marine sediment metagenome</name>
    <dbReference type="NCBI Taxonomy" id="412755"/>
    <lineage>
        <taxon>unclassified sequences</taxon>
        <taxon>metagenomes</taxon>
        <taxon>ecological metagenomes</taxon>
    </lineage>
</organism>
<name>X0X7H0_9ZZZZ</name>
<keyword evidence="1" id="KW-0808">Transferase</keyword>
<dbReference type="AlphaFoldDB" id="X0X7H0"/>
<dbReference type="SUPFAM" id="SSF89796">
    <property type="entry name" value="CoA-transferase family III (CaiB/BaiF)"/>
    <property type="match status" value="1"/>
</dbReference>
<dbReference type="InterPro" id="IPR023606">
    <property type="entry name" value="CoA-Trfase_III_dom_1_sf"/>
</dbReference>
<gene>
    <name evidence="2" type="ORF">S01H1_64874</name>
</gene>
<reference evidence="2" key="1">
    <citation type="journal article" date="2014" name="Front. Microbiol.">
        <title>High frequency of phylogenetically diverse reductive dehalogenase-homologous genes in deep subseafloor sedimentary metagenomes.</title>
        <authorList>
            <person name="Kawai M."/>
            <person name="Futagami T."/>
            <person name="Toyoda A."/>
            <person name="Takaki Y."/>
            <person name="Nishi S."/>
            <person name="Hori S."/>
            <person name="Arai W."/>
            <person name="Tsubouchi T."/>
            <person name="Morono Y."/>
            <person name="Uchiyama I."/>
            <person name="Ito T."/>
            <person name="Fujiyama A."/>
            <person name="Inagaki F."/>
            <person name="Takami H."/>
        </authorList>
    </citation>
    <scope>NUCLEOTIDE SEQUENCE</scope>
    <source>
        <strain evidence="2">Expedition CK06-06</strain>
    </source>
</reference>
<dbReference type="InterPro" id="IPR003673">
    <property type="entry name" value="CoA-Trfase_fam_III"/>
</dbReference>
<dbReference type="PANTHER" id="PTHR48207:SF3">
    <property type="entry name" value="SUCCINATE--HYDROXYMETHYLGLUTARATE COA-TRANSFERASE"/>
    <property type="match status" value="1"/>
</dbReference>
<dbReference type="Pfam" id="PF02515">
    <property type="entry name" value="CoA_transf_3"/>
    <property type="match status" value="1"/>
</dbReference>